<dbReference type="InterPro" id="IPR050511">
    <property type="entry name" value="AMPK_gamma/SDS23_families"/>
</dbReference>
<keyword evidence="7" id="KW-1185">Reference proteome</keyword>
<evidence type="ECO:0000313" key="6">
    <source>
        <dbReference type="EnsemblMetazoa" id="LLOJ003723-PA"/>
    </source>
</evidence>
<dbReference type="GO" id="GO:0031588">
    <property type="term" value="C:nucleotide-activated protein kinase complex"/>
    <property type="evidence" value="ECO:0007669"/>
    <property type="project" value="TreeGrafter"/>
</dbReference>
<dbReference type="EMBL" id="AJWK01011809">
    <property type="status" value="NOT_ANNOTATED_CDS"/>
    <property type="molecule type" value="Genomic_DNA"/>
</dbReference>
<reference evidence="7" key="1">
    <citation type="submission" date="2012-05" db="EMBL/GenBank/DDBJ databases">
        <title>Whole Genome Assembly of Lutzomyia longipalpis.</title>
        <authorList>
            <person name="Richards S."/>
            <person name="Qu C."/>
            <person name="Dillon R."/>
            <person name="Worley K."/>
            <person name="Scherer S."/>
            <person name="Batterton M."/>
            <person name="Taylor A."/>
            <person name="Hawes A."/>
            <person name="Hernandez B."/>
            <person name="Kovar C."/>
            <person name="Mandapat C."/>
            <person name="Pham C."/>
            <person name="Qu C."/>
            <person name="Jing C."/>
            <person name="Bess C."/>
            <person name="Bandaranaike D."/>
            <person name="Ngo D."/>
            <person name="Ongeri F."/>
            <person name="Arias F."/>
            <person name="Lara F."/>
            <person name="Weissenberger G."/>
            <person name="Kamau G."/>
            <person name="Han H."/>
            <person name="Shen H."/>
            <person name="Dinh H."/>
            <person name="Khalil I."/>
            <person name="Jones J."/>
            <person name="Shafer J."/>
            <person name="Jayaseelan J."/>
            <person name="Quiroz J."/>
            <person name="Blankenburg K."/>
            <person name="Nguyen L."/>
            <person name="Jackson L."/>
            <person name="Francisco L."/>
            <person name="Tang L.-Y."/>
            <person name="Pu L.-L."/>
            <person name="Perales L."/>
            <person name="Lorensuhewa L."/>
            <person name="Munidasa M."/>
            <person name="Coyle M."/>
            <person name="Taylor M."/>
            <person name="Puazo M."/>
            <person name="Firestine M."/>
            <person name="Scheel M."/>
            <person name="Javaid M."/>
            <person name="Wang M."/>
            <person name="Li M."/>
            <person name="Tabassum N."/>
            <person name="Saada N."/>
            <person name="Osuji N."/>
            <person name="Aqrawi P."/>
            <person name="Fu Q."/>
            <person name="Thornton R."/>
            <person name="Raj R."/>
            <person name="Goodspeed R."/>
            <person name="Mata R."/>
            <person name="Najjar R."/>
            <person name="Gubbala S."/>
            <person name="Lee S."/>
            <person name="Denson S."/>
            <person name="Patil S."/>
            <person name="Macmil S."/>
            <person name="Qi S."/>
            <person name="Matskevitch T."/>
            <person name="Palculict T."/>
            <person name="Mathew T."/>
            <person name="Vee V."/>
            <person name="Velamala V."/>
            <person name="Korchina V."/>
            <person name="Cai W."/>
            <person name="Liu W."/>
            <person name="Dai W."/>
            <person name="Zou X."/>
            <person name="Zhu Y."/>
            <person name="Zhang Y."/>
            <person name="Wu Y.-Q."/>
            <person name="Xin Y."/>
            <person name="Nazarath L."/>
            <person name="Kovar C."/>
            <person name="Han Y."/>
            <person name="Muzny D."/>
            <person name="Gibbs R."/>
        </authorList>
    </citation>
    <scope>NUCLEOTIDE SEQUENCE [LARGE SCALE GENOMIC DNA]</scope>
    <source>
        <strain evidence="7">Jacobina</strain>
    </source>
</reference>
<dbReference type="EnsemblMetazoa" id="LLOJ003723-RA">
    <property type="protein sequence ID" value="LLOJ003723-PA"/>
    <property type="gene ID" value="LLOJ003723"/>
</dbReference>
<dbReference type="GO" id="GO:0016208">
    <property type="term" value="F:AMP binding"/>
    <property type="evidence" value="ECO:0007669"/>
    <property type="project" value="TreeGrafter"/>
</dbReference>
<dbReference type="EMBL" id="AJWK01011811">
    <property type="status" value="NOT_ANNOTATED_CDS"/>
    <property type="molecule type" value="Genomic_DNA"/>
</dbReference>
<dbReference type="EMBL" id="AJWK01011803">
    <property type="status" value="NOT_ANNOTATED_CDS"/>
    <property type="molecule type" value="Genomic_DNA"/>
</dbReference>
<evidence type="ECO:0000256" key="2">
    <source>
        <dbReference type="ARBA" id="ARBA00022737"/>
    </source>
</evidence>
<dbReference type="GO" id="GO:0005634">
    <property type="term" value="C:nucleus"/>
    <property type="evidence" value="ECO:0007669"/>
    <property type="project" value="TreeGrafter"/>
</dbReference>
<reference evidence="5" key="2">
    <citation type="journal article" date="2020" name="BMC">
        <title>Leishmania infection induces a limited differential gene expression in the sand fly midgut.</title>
        <authorList>
            <person name="Coutinho-Abreu I.V."/>
            <person name="Serafim T.D."/>
            <person name="Meneses C."/>
            <person name="Kamhawi S."/>
            <person name="Oliveira F."/>
            <person name="Valenzuela J.G."/>
        </authorList>
    </citation>
    <scope>NUCLEOTIDE SEQUENCE</scope>
    <source>
        <strain evidence="5">Jacobina</strain>
        <tissue evidence="5">Midgut</tissue>
    </source>
</reference>
<evidence type="ECO:0000256" key="3">
    <source>
        <dbReference type="ARBA" id="ARBA00023122"/>
    </source>
</evidence>
<feature type="compositionally biased region" description="Polar residues" evidence="4">
    <location>
        <begin position="501"/>
        <end position="528"/>
    </location>
</feature>
<feature type="region of interest" description="Disordered" evidence="4">
    <location>
        <begin position="225"/>
        <end position="257"/>
    </location>
</feature>
<reference evidence="6" key="3">
    <citation type="submission" date="2020-05" db="UniProtKB">
        <authorList>
            <consortium name="EnsemblMetazoa"/>
        </authorList>
    </citation>
    <scope>IDENTIFICATION</scope>
    <source>
        <strain evidence="6">Jacobina</strain>
    </source>
</reference>
<organism evidence="6 7">
    <name type="scientific">Lutzomyia longipalpis</name>
    <name type="common">Sand fly</name>
    <dbReference type="NCBI Taxonomy" id="7200"/>
    <lineage>
        <taxon>Eukaryota</taxon>
        <taxon>Metazoa</taxon>
        <taxon>Ecdysozoa</taxon>
        <taxon>Arthropoda</taxon>
        <taxon>Hexapoda</taxon>
        <taxon>Insecta</taxon>
        <taxon>Pterygota</taxon>
        <taxon>Neoptera</taxon>
        <taxon>Endopterygota</taxon>
        <taxon>Diptera</taxon>
        <taxon>Nematocera</taxon>
        <taxon>Psychodoidea</taxon>
        <taxon>Psychodidae</taxon>
        <taxon>Lutzomyia</taxon>
        <taxon>Lutzomyia</taxon>
    </lineage>
</organism>
<feature type="region of interest" description="Disordered" evidence="4">
    <location>
        <begin position="843"/>
        <end position="876"/>
    </location>
</feature>
<dbReference type="EMBL" id="AJWK01011805">
    <property type="status" value="NOT_ANNOTATED_CDS"/>
    <property type="molecule type" value="Genomic_DNA"/>
</dbReference>
<evidence type="ECO:0000313" key="7">
    <source>
        <dbReference type="Proteomes" id="UP000092461"/>
    </source>
</evidence>
<proteinExistence type="inferred from homology"/>
<dbReference type="EMBL" id="AJWK01011804">
    <property type="status" value="NOT_ANNOTATED_CDS"/>
    <property type="molecule type" value="Genomic_DNA"/>
</dbReference>
<evidence type="ECO:0000313" key="5">
    <source>
        <dbReference type="EMBL" id="MBC1169394.1"/>
    </source>
</evidence>
<feature type="region of interest" description="Disordered" evidence="4">
    <location>
        <begin position="109"/>
        <end position="132"/>
    </location>
</feature>
<dbReference type="Gene3D" id="3.10.580.10">
    <property type="entry name" value="CBS-domain"/>
    <property type="match status" value="1"/>
</dbReference>
<feature type="region of interest" description="Disordered" evidence="4">
    <location>
        <begin position="1"/>
        <end position="45"/>
    </location>
</feature>
<dbReference type="InterPro" id="IPR046342">
    <property type="entry name" value="CBS_dom_sf"/>
</dbReference>
<dbReference type="SUPFAM" id="SSF54631">
    <property type="entry name" value="CBS-domain pair"/>
    <property type="match status" value="1"/>
</dbReference>
<dbReference type="EMBL" id="AJWK01011808">
    <property type="status" value="NOT_ANNOTATED_CDS"/>
    <property type="molecule type" value="Genomic_DNA"/>
</dbReference>
<sequence>MRGSALEADAGDRIMETSKKQLSDGVDVDGGDEKTNGKILPGTNGSVAKHGVTSNIFMESQKFEEQIEAYMNTLEEDDILFKSDDDEDGIRDIGEEISLGLRKKVRLPRNKRTQRVETVTSSSSSDASDDEEIVGVANTKSPMRTVEALNQLTYPIPQIPRPFIFSIERRRLSQCKEEEEEDNPDKTQSVSPTVVTIPPPTTSTSSPPAAAPEGTIVNRFIVTKAEEQQDIVPKEEVEKKDPPKEENSKSPIPRPEAENLRNFTRQHNSQTIHFPCSSPTVKPNLQSIFSPINPHLDRKFFDTSLIEIRPITESTKSLNREDNIDSPHEIWVRRTDEPKRPSKSESSVDGNSGSTLRPHSAPSSVTKPKKSAKQIEKEARKHEKELKRSEREARKSAQEAARKLEKEAAKLEKLNRDAAKISRSTERVGGPRSGSLERRRSGDESPVINQSTVHGIASPSRRPTIFDVFRPRTKSDAKRKDKDAAKSSGSSDRDSLSTSSNHSGPSSIMQSMRTAIQHTVGHKNTSGASKYKDGSAHPHPGSDAQYYHTVTAVRRADASKSAMTKFMTKKGKMSYFKNFMKGSSSQSYSPRNRSKSLDVEALERSGIRTINSQYRVAAHQQQLAAQKSCCSSTTISGSDTRGKRDIILEQLSSSPQPVPETKKSPNQVFPNRRWSPQSPDKQKSPGVLGRSPFDAYSSYRERRMSSTPRKCSPSPNQNYRRGSLDTYGSPVVNGGGYFPHDLDDIYEYKTDHQYFTHTGTFQNNEKVHIASDRDRNSIFRTHAAHSLDDYSGNIIGYRSRFDNSSFIKSLNESSSPPVTKDKSNRSSNHHSFQEMLKQFGKRVWQRGKSQDHSPHGAINSSLSGANDPQDNFRGRSKSLDVSIPHRVLNDCGATYKIFDKIVKEGAHMRRASAELENRRRASLGTSRGLRADGTLDPYHAAILFRDSRGLPVADPFLEKVNLSDLEEDESQIFVKFFRFHKCYDLIPTSAKLVVFDTQLLVKKAFYALVYNGVRAAPLWDSEKQQFVGMLT</sequence>
<dbReference type="EMBL" id="AJWK01011807">
    <property type="status" value="NOT_ANNOTATED_CDS"/>
    <property type="molecule type" value="Genomic_DNA"/>
</dbReference>
<dbReference type="VEuPathDB" id="VectorBase:LLOJ003723"/>
<feature type="compositionally biased region" description="Basic and acidic residues" evidence="4">
    <location>
        <begin position="469"/>
        <end position="495"/>
    </location>
</feature>
<evidence type="ECO:0000256" key="4">
    <source>
        <dbReference type="SAM" id="MobiDB-lite"/>
    </source>
</evidence>
<feature type="compositionally biased region" description="Low complexity" evidence="4">
    <location>
        <begin position="189"/>
        <end position="212"/>
    </location>
</feature>
<evidence type="ECO:0000256" key="1">
    <source>
        <dbReference type="ARBA" id="ARBA00006750"/>
    </source>
</evidence>
<comment type="similarity">
    <text evidence="1">Belongs to the 5'-AMP-activated protein kinase gamma subunit family.</text>
</comment>
<feature type="compositionally biased region" description="Polar residues" evidence="4">
    <location>
        <begin position="344"/>
        <end position="366"/>
    </location>
</feature>
<feature type="region of interest" description="Disordered" evidence="4">
    <location>
        <begin position="174"/>
        <end position="213"/>
    </location>
</feature>
<dbReference type="GO" id="GO:0019887">
    <property type="term" value="F:protein kinase regulator activity"/>
    <property type="evidence" value="ECO:0007669"/>
    <property type="project" value="TreeGrafter"/>
</dbReference>
<dbReference type="GO" id="GO:0005737">
    <property type="term" value="C:cytoplasm"/>
    <property type="evidence" value="ECO:0007669"/>
    <property type="project" value="TreeGrafter"/>
</dbReference>
<feature type="compositionally biased region" description="Polar residues" evidence="4">
    <location>
        <begin position="705"/>
        <end position="720"/>
    </location>
</feature>
<feature type="compositionally biased region" description="Basic and acidic residues" evidence="4">
    <location>
        <begin position="225"/>
        <end position="248"/>
    </location>
</feature>
<feature type="region of interest" description="Disordered" evidence="4">
    <location>
        <begin position="650"/>
        <end position="725"/>
    </location>
</feature>
<protein>
    <submittedName>
        <fullName evidence="5">Putative amp-activated protein kinase gamma regulatory subunit</fullName>
    </submittedName>
</protein>
<feature type="region of interest" description="Disordered" evidence="4">
    <location>
        <begin position="808"/>
        <end position="831"/>
    </location>
</feature>
<keyword evidence="2" id="KW-0677">Repeat</keyword>
<name>A0A1B0CH11_LUTLO</name>
<dbReference type="EMBL" id="AJWK01011812">
    <property type="status" value="NOT_ANNOTATED_CDS"/>
    <property type="molecule type" value="Genomic_DNA"/>
</dbReference>
<dbReference type="EMBL" id="AJWK01011810">
    <property type="status" value="NOT_ANNOTATED_CDS"/>
    <property type="molecule type" value="Genomic_DNA"/>
</dbReference>
<feature type="region of interest" description="Disordered" evidence="4">
    <location>
        <begin position="329"/>
        <end position="544"/>
    </location>
</feature>
<dbReference type="PANTHER" id="PTHR13780">
    <property type="entry name" value="AMP-ACTIVATED PROTEIN KINASE, GAMMA REGULATORY SUBUNIT"/>
    <property type="match status" value="1"/>
</dbReference>
<dbReference type="VEuPathDB" id="VectorBase:LLONM1_004671"/>
<dbReference type="PANTHER" id="PTHR13780:SF35">
    <property type="entry name" value="LD22662P"/>
    <property type="match status" value="1"/>
</dbReference>
<keyword evidence="3" id="KW-0129">CBS domain</keyword>
<dbReference type="GO" id="GO:0019901">
    <property type="term" value="F:protein kinase binding"/>
    <property type="evidence" value="ECO:0007669"/>
    <property type="project" value="TreeGrafter"/>
</dbReference>
<feature type="compositionally biased region" description="Polar residues" evidence="4">
    <location>
        <begin position="808"/>
        <end position="817"/>
    </location>
</feature>
<dbReference type="Proteomes" id="UP000092461">
    <property type="component" value="Unassembled WGS sequence"/>
</dbReference>
<accession>A0A1B0CH11</accession>
<feature type="compositionally biased region" description="Basic and acidic residues" evidence="4">
    <location>
        <begin position="10"/>
        <end position="22"/>
    </location>
</feature>
<dbReference type="AlphaFoldDB" id="A0A1B0CH11"/>
<dbReference type="EMBL" id="AJWK01011806">
    <property type="status" value="NOT_ANNOTATED_CDS"/>
    <property type="molecule type" value="Genomic_DNA"/>
</dbReference>
<feature type="compositionally biased region" description="Polar residues" evidence="4">
    <location>
        <begin position="858"/>
        <end position="869"/>
    </location>
</feature>
<feature type="compositionally biased region" description="Polar residues" evidence="4">
    <location>
        <begin position="664"/>
        <end position="679"/>
    </location>
</feature>
<feature type="compositionally biased region" description="Basic and acidic residues" evidence="4">
    <location>
        <begin position="329"/>
        <end position="343"/>
    </location>
</feature>
<dbReference type="CDD" id="cd22249">
    <property type="entry name" value="UDM1_RNF168_RNF169-like"/>
    <property type="match status" value="1"/>
</dbReference>
<feature type="compositionally biased region" description="Basic and acidic residues" evidence="4">
    <location>
        <begin position="373"/>
        <end position="426"/>
    </location>
</feature>
<dbReference type="EMBL" id="GITU01000691">
    <property type="protein sequence ID" value="MBC1169394.1"/>
    <property type="molecule type" value="Transcribed_RNA"/>
</dbReference>